<dbReference type="InterPro" id="IPR013424">
    <property type="entry name" value="Ice-binding_C"/>
</dbReference>
<protein>
    <submittedName>
        <fullName evidence="2">Choice-of-anchor E domain-containing protein</fullName>
    </submittedName>
</protein>
<reference evidence="2 3" key="1">
    <citation type="submission" date="2019-03" db="EMBL/GenBank/DDBJ databases">
        <title>Draft Genome Sequence of Duganella callidus sp. nov., a Novel Duganella Species Isolated from Cultivated Soil.</title>
        <authorList>
            <person name="Raths R."/>
            <person name="Peta V."/>
            <person name="Bucking H."/>
        </authorList>
    </citation>
    <scope>NUCLEOTIDE SEQUENCE [LARGE SCALE GENOMIC DNA]</scope>
    <source>
        <strain evidence="2 3">DN04</strain>
    </source>
</reference>
<evidence type="ECO:0000259" key="1">
    <source>
        <dbReference type="Pfam" id="PF07589"/>
    </source>
</evidence>
<feature type="domain" description="Ice-binding protein C-terminal" evidence="1">
    <location>
        <begin position="266"/>
        <end position="290"/>
    </location>
</feature>
<organism evidence="2 3">
    <name type="scientific">Duganella callida</name>
    <dbReference type="NCBI Taxonomy" id="2561932"/>
    <lineage>
        <taxon>Bacteria</taxon>
        <taxon>Pseudomonadati</taxon>
        <taxon>Pseudomonadota</taxon>
        <taxon>Betaproteobacteria</taxon>
        <taxon>Burkholderiales</taxon>
        <taxon>Oxalobacteraceae</taxon>
        <taxon>Telluria group</taxon>
        <taxon>Duganella</taxon>
    </lineage>
</organism>
<evidence type="ECO:0000313" key="2">
    <source>
        <dbReference type="EMBL" id="TFW13953.1"/>
    </source>
</evidence>
<dbReference type="NCBIfam" id="NF033208">
    <property type="entry name" value="choice_anch_E"/>
    <property type="match status" value="1"/>
</dbReference>
<evidence type="ECO:0000313" key="3">
    <source>
        <dbReference type="Proteomes" id="UP000297729"/>
    </source>
</evidence>
<dbReference type="NCBIfam" id="TIGR02595">
    <property type="entry name" value="PEP_CTERM"/>
    <property type="match status" value="1"/>
</dbReference>
<dbReference type="OrthoDB" id="8777810at2"/>
<sequence>MGRFFCACAQFTTKYLCWEIIIVQMILSMQKRNDSGAFYVKIASSFEVSELQCKNADGTCRSKLINGNNNLSGTSMNLKKLSQAMLVAACFAAASASAATLTVSNTSNVIVSKDTDWSDFLNFAKFNTSLGTLTSVTFNLYSDINGSVSLTNYNDELTNVPFSLGATVALSRPDSSNLVLINETLYNTSVGVAAGDTFADSKTVNAHSTATFTNVSDLSLFTGTGNIATLISAKAWSSVEGDGIDAQFATKAGGYGTVTYTYTAAPVPEPETYGMLLLGLGVLGVVAKRKRAAKA</sequence>
<comment type="caution">
    <text evidence="2">The sequence shown here is derived from an EMBL/GenBank/DDBJ whole genome shotgun (WGS) entry which is preliminary data.</text>
</comment>
<proteinExistence type="predicted"/>
<gene>
    <name evidence="2" type="ORF">E4L98_28055</name>
</gene>
<name>A0A4Y9RYI3_9BURK</name>
<dbReference type="Pfam" id="PF07589">
    <property type="entry name" value="PEP-CTERM"/>
    <property type="match status" value="1"/>
</dbReference>
<keyword evidence="3" id="KW-1185">Reference proteome</keyword>
<dbReference type="Proteomes" id="UP000297729">
    <property type="component" value="Unassembled WGS sequence"/>
</dbReference>
<dbReference type="AlphaFoldDB" id="A0A4Y9RYI3"/>
<dbReference type="EMBL" id="SPVG01000265">
    <property type="protein sequence ID" value="TFW13953.1"/>
    <property type="molecule type" value="Genomic_DNA"/>
</dbReference>
<accession>A0A4Y9RYI3</accession>